<evidence type="ECO:0000259" key="1">
    <source>
        <dbReference type="Pfam" id="PF09370"/>
    </source>
</evidence>
<dbReference type="Proteomes" id="UP000754495">
    <property type="component" value="Unassembled WGS sequence"/>
</dbReference>
<dbReference type="Gene3D" id="3.20.20.70">
    <property type="entry name" value="Aldolase class I"/>
    <property type="match status" value="1"/>
</dbReference>
<evidence type="ECO:0000313" key="3">
    <source>
        <dbReference type="Proteomes" id="UP000754495"/>
    </source>
</evidence>
<dbReference type="PANTHER" id="PTHR31862">
    <property type="entry name" value="UPF0261 DOMAIN PROTEIN (AFU_ORTHOLOGUE AFUA_1G10120)"/>
    <property type="match status" value="1"/>
</dbReference>
<keyword evidence="3" id="KW-1185">Reference proteome</keyword>
<dbReference type="InterPro" id="IPR051353">
    <property type="entry name" value="Tobamovirus_resist_UPF0261"/>
</dbReference>
<evidence type="ECO:0000313" key="2">
    <source>
        <dbReference type="EMBL" id="NIH79110.1"/>
    </source>
</evidence>
<dbReference type="Pfam" id="PF09370">
    <property type="entry name" value="PEP_hydrolase"/>
    <property type="match status" value="1"/>
</dbReference>
<accession>A0ABX0SR50</accession>
<reference evidence="2 3" key="1">
    <citation type="submission" date="2020-03" db="EMBL/GenBank/DDBJ databases">
        <title>Sequencing the genomes of 1000 actinobacteria strains.</title>
        <authorList>
            <person name="Klenk H.-P."/>
        </authorList>
    </citation>
    <scope>NUCLEOTIDE SEQUENCE [LARGE SCALE GENOMIC DNA]</scope>
    <source>
        <strain evidence="2 3">DSM 45668</strain>
    </source>
</reference>
<dbReference type="SUPFAM" id="SSF51621">
    <property type="entry name" value="Phosphoenolpyruvate/pyruvate domain"/>
    <property type="match status" value="1"/>
</dbReference>
<feature type="domain" description="TIM-barrel" evidence="1">
    <location>
        <begin position="3"/>
        <end position="227"/>
    </location>
</feature>
<dbReference type="InterPro" id="IPR013785">
    <property type="entry name" value="Aldolase_TIM"/>
</dbReference>
<dbReference type="InterPro" id="IPR009215">
    <property type="entry name" value="TIM-br_IGPS-like"/>
</dbReference>
<name>A0ABX0SR50_9PSEU</name>
<organism evidence="2 3">
    <name type="scientific">Amycolatopsis viridis</name>
    <dbReference type="NCBI Taxonomy" id="185678"/>
    <lineage>
        <taxon>Bacteria</taxon>
        <taxon>Bacillati</taxon>
        <taxon>Actinomycetota</taxon>
        <taxon>Actinomycetes</taxon>
        <taxon>Pseudonocardiales</taxon>
        <taxon>Pseudonocardiaceae</taxon>
        <taxon>Amycolatopsis</taxon>
    </lineage>
</organism>
<protein>
    <submittedName>
        <fullName evidence="2">TIM-barrel enzyme</fullName>
    </submittedName>
</protein>
<sequence>MNALLASAAGDGDTARRLARAGVDVIVAYHSSVLRRRGLPSVAGLLPWANANELTLGIAPEVVAAAGGRPVLATVCANDALRPPDQVLDELAGHGVAGVLNAPTTALLSGPVRAALEDAGLGYRREVELMALARDRGLLAWGYACTPEQAAALVAHGADAVVAHLGITRAGALTAEHTATLAAMAEAAGTVPLLAHGGPLTDPAAFPRTGQDGVRFGFFGASVFERAQDLDSTVTAWRRAVEQNGETCRTT</sequence>
<gene>
    <name evidence="2" type="ORF">FHX46_001640</name>
</gene>
<dbReference type="RefSeq" id="WP_167112097.1">
    <property type="nucleotide sequence ID" value="NZ_JAANOU010000001.1"/>
</dbReference>
<dbReference type="InterPro" id="IPR015813">
    <property type="entry name" value="Pyrv/PenolPyrv_kinase-like_dom"/>
</dbReference>
<proteinExistence type="predicted"/>
<dbReference type="PANTHER" id="PTHR31862:SF1">
    <property type="entry name" value="UPF0261 DOMAIN PROTEIN (AFU_ORTHOLOGUE AFUA_1G10120)"/>
    <property type="match status" value="1"/>
</dbReference>
<dbReference type="EMBL" id="JAANOU010000001">
    <property type="protein sequence ID" value="NIH79110.1"/>
    <property type="molecule type" value="Genomic_DNA"/>
</dbReference>
<comment type="caution">
    <text evidence="2">The sequence shown here is derived from an EMBL/GenBank/DDBJ whole genome shotgun (WGS) entry which is preliminary data.</text>
</comment>